<keyword evidence="1" id="KW-0732">Signal</keyword>
<feature type="chain" id="PRO_5007891142" evidence="1">
    <location>
        <begin position="22"/>
        <end position="202"/>
    </location>
</feature>
<dbReference type="EMBL" id="KV417274">
    <property type="protein sequence ID" value="KZO98754.1"/>
    <property type="molecule type" value="Genomic_DNA"/>
</dbReference>
<evidence type="ECO:0000256" key="1">
    <source>
        <dbReference type="SAM" id="SignalP"/>
    </source>
</evidence>
<gene>
    <name evidence="2" type="ORF">CALVIDRAFT_417210</name>
</gene>
<reference evidence="2 3" key="1">
    <citation type="journal article" date="2016" name="Mol. Biol. Evol.">
        <title>Comparative Genomics of Early-Diverging Mushroom-Forming Fungi Provides Insights into the Origins of Lignocellulose Decay Capabilities.</title>
        <authorList>
            <person name="Nagy L.G."/>
            <person name="Riley R."/>
            <person name="Tritt A."/>
            <person name="Adam C."/>
            <person name="Daum C."/>
            <person name="Floudas D."/>
            <person name="Sun H."/>
            <person name="Yadav J.S."/>
            <person name="Pangilinan J."/>
            <person name="Larsson K.H."/>
            <person name="Matsuura K."/>
            <person name="Barry K."/>
            <person name="Labutti K."/>
            <person name="Kuo R."/>
            <person name="Ohm R.A."/>
            <person name="Bhattacharya S.S."/>
            <person name="Shirouzu T."/>
            <person name="Yoshinaga Y."/>
            <person name="Martin F.M."/>
            <person name="Grigoriev I.V."/>
            <person name="Hibbett D.S."/>
        </authorList>
    </citation>
    <scope>NUCLEOTIDE SEQUENCE [LARGE SCALE GENOMIC DNA]</scope>
    <source>
        <strain evidence="2 3">TUFC12733</strain>
    </source>
</reference>
<keyword evidence="3" id="KW-1185">Reference proteome</keyword>
<proteinExistence type="predicted"/>
<protein>
    <submittedName>
        <fullName evidence="2">Uncharacterized protein</fullName>
    </submittedName>
</protein>
<dbReference type="OrthoDB" id="10509239at2759"/>
<feature type="signal peptide" evidence="1">
    <location>
        <begin position="1"/>
        <end position="21"/>
    </location>
</feature>
<accession>A0A167PG03</accession>
<name>A0A167PG03_CALVF</name>
<sequence length="202" mass="22530">MTVVFRVTFVLAVTFLATVVALTPNDVTGKLGPGCTWQGKAPLCNGECPSGMFEIVQTNDNEGFAAYLSFGLDVPPQRWNTISEYGDKCGSGKKLFCCSSSQYQQPCQKQVVSLRQDAWSVGEDGKWFDPLPPCQNGGTLVALHVPQYGRARKDTSLPPVEDLNFRSEGSWRVRGDSGMKRQTTTVWWKDVEMYCCKADWHW</sequence>
<organism evidence="2 3">
    <name type="scientific">Calocera viscosa (strain TUFC12733)</name>
    <dbReference type="NCBI Taxonomy" id="1330018"/>
    <lineage>
        <taxon>Eukaryota</taxon>
        <taxon>Fungi</taxon>
        <taxon>Dikarya</taxon>
        <taxon>Basidiomycota</taxon>
        <taxon>Agaricomycotina</taxon>
        <taxon>Dacrymycetes</taxon>
        <taxon>Dacrymycetales</taxon>
        <taxon>Dacrymycetaceae</taxon>
        <taxon>Calocera</taxon>
    </lineage>
</organism>
<dbReference type="AlphaFoldDB" id="A0A167PG03"/>
<evidence type="ECO:0000313" key="2">
    <source>
        <dbReference type="EMBL" id="KZO98754.1"/>
    </source>
</evidence>
<evidence type="ECO:0000313" key="3">
    <source>
        <dbReference type="Proteomes" id="UP000076738"/>
    </source>
</evidence>
<dbReference type="Proteomes" id="UP000076738">
    <property type="component" value="Unassembled WGS sequence"/>
</dbReference>